<dbReference type="PATRIC" id="fig|37916.4.peg.1706"/>
<sequence precursor="true">MIRRTFLRGCAGAGVALVAGSACAATRAAGPAVVQNATALTEVFGDGMKLTAVAVRYDRDINTTTLPSSAFTVAGRNVTRVYANTSPASARNGHDGPWVIVELSAADPAAALWASPQGGGPSSAQPAAPGAGSPSGGPPAAGEAGPAPTIRPAQATITQTVPLSAADGSVAVPTGPTETTDVINAIVDDFQQLRYEDPATGAALDYNLFAPAHFDQAKRYPLVLFMHDASVVGAPPTGPLVQGLGAVSWASPENQSRHECFVLAPQYGTVVIDDTYRPTPAFDATANLVRAVVNQYPIDTNRIYATGQSMGAMMTIGLNLAHPDLFAASYVVAGQWPTDQTAPLSRKRLWITVSEGDDKAYPGENAITALAQQRGATVSRAVWNGQSTQQQFADAYAAITANDSSINYVAFEKGTAIPPGTPAGGSGSEHMSTWHIAYGIPAIRDWIMLQHL</sequence>
<dbReference type="Pfam" id="PF18435">
    <property type="entry name" value="EstA_Ig_like"/>
    <property type="match status" value="1"/>
</dbReference>
<dbReference type="InterPro" id="IPR041172">
    <property type="entry name" value="EstA_Ig-like_N"/>
</dbReference>
<dbReference type="AlphaFoldDB" id="A0A0J6WB23"/>
<feature type="domain" description="Esterase Ig-like N-terminal" evidence="5">
    <location>
        <begin position="36"/>
        <end position="170"/>
    </location>
</feature>
<dbReference type="EMBL" id="JYNL01000019">
    <property type="protein sequence ID" value="KMO79123.1"/>
    <property type="molecule type" value="Genomic_DNA"/>
</dbReference>
<feature type="region of interest" description="Disordered" evidence="2">
    <location>
        <begin position="112"/>
        <end position="149"/>
    </location>
</feature>
<evidence type="ECO:0000313" key="7">
    <source>
        <dbReference type="Proteomes" id="UP000036513"/>
    </source>
</evidence>
<protein>
    <submittedName>
        <fullName evidence="6">Esterase PHB depolymerase</fullName>
    </submittedName>
</protein>
<dbReference type="Gene3D" id="3.40.50.1820">
    <property type="entry name" value="alpha/beta hydrolase"/>
    <property type="match status" value="1"/>
</dbReference>
<dbReference type="Pfam" id="PF00326">
    <property type="entry name" value="Peptidase_S9"/>
    <property type="match status" value="1"/>
</dbReference>
<dbReference type="GO" id="GO:0008236">
    <property type="term" value="F:serine-type peptidase activity"/>
    <property type="evidence" value="ECO:0007669"/>
    <property type="project" value="InterPro"/>
</dbReference>
<keyword evidence="1 3" id="KW-0732">Signal</keyword>
<dbReference type="SUPFAM" id="SSF53474">
    <property type="entry name" value="alpha/beta-Hydrolases"/>
    <property type="match status" value="1"/>
</dbReference>
<reference evidence="6 7" key="1">
    <citation type="journal article" date="2015" name="Genome Biol. Evol.">
        <title>Characterization of Three Mycobacterium spp. with Potential Use in Bioremediation by Genome Sequencing and Comparative Genomics.</title>
        <authorList>
            <person name="Das S."/>
            <person name="Pettersson B.M."/>
            <person name="Behra P.R."/>
            <person name="Ramesh M."/>
            <person name="Dasgupta S."/>
            <person name="Bhattacharya A."/>
            <person name="Kirsebom L.A."/>
        </authorList>
    </citation>
    <scope>NUCLEOTIDE SEQUENCE [LARGE SCALE GENOMIC DNA]</scope>
    <source>
        <strain evidence="6 7">DSM 43826</strain>
    </source>
</reference>
<dbReference type="InterPro" id="IPR050955">
    <property type="entry name" value="Plant_Biomass_Hydrol_Est"/>
</dbReference>
<organism evidence="6 7">
    <name type="scientific">Mycolicibacterium chlorophenolicum</name>
    <dbReference type="NCBI Taxonomy" id="37916"/>
    <lineage>
        <taxon>Bacteria</taxon>
        <taxon>Bacillati</taxon>
        <taxon>Actinomycetota</taxon>
        <taxon>Actinomycetes</taxon>
        <taxon>Mycobacteriales</taxon>
        <taxon>Mycobacteriaceae</taxon>
        <taxon>Mycolicibacterium</taxon>
    </lineage>
</organism>
<comment type="caution">
    <text evidence="6">The sequence shown here is derived from an EMBL/GenBank/DDBJ whole genome shotgun (WGS) entry which is preliminary data.</text>
</comment>
<dbReference type="PANTHER" id="PTHR43037:SF1">
    <property type="entry name" value="BLL1128 PROTEIN"/>
    <property type="match status" value="1"/>
</dbReference>
<evidence type="ECO:0000256" key="2">
    <source>
        <dbReference type="SAM" id="MobiDB-lite"/>
    </source>
</evidence>
<feature type="domain" description="Peptidase S9 prolyl oligopeptidase catalytic" evidence="4">
    <location>
        <begin position="285"/>
        <end position="355"/>
    </location>
</feature>
<gene>
    <name evidence="6" type="ORF">MCHLDSM_01791</name>
</gene>
<dbReference type="PROSITE" id="PS51257">
    <property type="entry name" value="PROKAR_LIPOPROTEIN"/>
    <property type="match status" value="1"/>
</dbReference>
<evidence type="ECO:0000259" key="5">
    <source>
        <dbReference type="Pfam" id="PF18435"/>
    </source>
</evidence>
<dbReference type="SMR" id="A0A0J6WB23"/>
<feature type="compositionally biased region" description="Low complexity" evidence="2">
    <location>
        <begin position="112"/>
        <end position="148"/>
    </location>
</feature>
<evidence type="ECO:0000259" key="4">
    <source>
        <dbReference type="Pfam" id="PF00326"/>
    </source>
</evidence>
<keyword evidence="7" id="KW-1185">Reference proteome</keyword>
<evidence type="ECO:0000256" key="3">
    <source>
        <dbReference type="SAM" id="SignalP"/>
    </source>
</evidence>
<feature type="chain" id="PRO_5005283593" evidence="3">
    <location>
        <begin position="25"/>
        <end position="452"/>
    </location>
</feature>
<evidence type="ECO:0000256" key="1">
    <source>
        <dbReference type="ARBA" id="ARBA00022729"/>
    </source>
</evidence>
<name>A0A0J6WB23_9MYCO</name>
<proteinExistence type="predicted"/>
<dbReference type="PROSITE" id="PS51318">
    <property type="entry name" value="TAT"/>
    <property type="match status" value="1"/>
</dbReference>
<dbReference type="InterPro" id="IPR001375">
    <property type="entry name" value="Peptidase_S9_cat"/>
</dbReference>
<feature type="signal peptide" evidence="3">
    <location>
        <begin position="1"/>
        <end position="24"/>
    </location>
</feature>
<dbReference type="InterPro" id="IPR006311">
    <property type="entry name" value="TAT_signal"/>
</dbReference>
<dbReference type="PANTHER" id="PTHR43037">
    <property type="entry name" value="UNNAMED PRODUCT-RELATED"/>
    <property type="match status" value="1"/>
</dbReference>
<dbReference type="GO" id="GO:0006508">
    <property type="term" value="P:proteolysis"/>
    <property type="evidence" value="ECO:0007669"/>
    <property type="project" value="InterPro"/>
</dbReference>
<dbReference type="InterPro" id="IPR029058">
    <property type="entry name" value="AB_hydrolase_fold"/>
</dbReference>
<dbReference type="Gene3D" id="2.60.40.2180">
    <property type="match status" value="1"/>
</dbReference>
<evidence type="ECO:0000313" key="6">
    <source>
        <dbReference type="EMBL" id="KMO79123.1"/>
    </source>
</evidence>
<accession>A0A0J6WB23</accession>
<dbReference type="Proteomes" id="UP000036513">
    <property type="component" value="Unassembled WGS sequence"/>
</dbReference>